<dbReference type="PANTHER" id="PTHR33164">
    <property type="entry name" value="TRANSCRIPTIONAL REGULATOR, MARR FAMILY"/>
    <property type="match status" value="1"/>
</dbReference>
<dbReference type="InterPro" id="IPR036388">
    <property type="entry name" value="WH-like_DNA-bd_sf"/>
</dbReference>
<dbReference type="SUPFAM" id="SSF46785">
    <property type="entry name" value="Winged helix' DNA-binding domain"/>
    <property type="match status" value="1"/>
</dbReference>
<dbReference type="PANTHER" id="PTHR33164:SF43">
    <property type="entry name" value="HTH-TYPE TRANSCRIPTIONAL REPRESSOR YETL"/>
    <property type="match status" value="1"/>
</dbReference>
<gene>
    <name evidence="2" type="ORF">HER31_05695</name>
</gene>
<proteinExistence type="predicted"/>
<dbReference type="PROSITE" id="PS50995">
    <property type="entry name" value="HTH_MARR_2"/>
    <property type="match status" value="1"/>
</dbReference>
<name>A0A6H1UBF9_9GAMM</name>
<dbReference type="GO" id="GO:0006950">
    <property type="term" value="P:response to stress"/>
    <property type="evidence" value="ECO:0007669"/>
    <property type="project" value="TreeGrafter"/>
</dbReference>
<dbReference type="SMART" id="SM00347">
    <property type="entry name" value="HTH_MARR"/>
    <property type="match status" value="1"/>
</dbReference>
<dbReference type="RefSeq" id="WP_168659657.1">
    <property type="nucleotide sequence ID" value="NZ_CP051180.1"/>
</dbReference>
<protein>
    <submittedName>
        <fullName evidence="2">MarR family transcriptional regulator</fullName>
    </submittedName>
</protein>
<organism evidence="2 3">
    <name type="scientific">Ferrimonas lipolytica</name>
    <dbReference type="NCBI Taxonomy" id="2724191"/>
    <lineage>
        <taxon>Bacteria</taxon>
        <taxon>Pseudomonadati</taxon>
        <taxon>Pseudomonadota</taxon>
        <taxon>Gammaproteobacteria</taxon>
        <taxon>Alteromonadales</taxon>
        <taxon>Ferrimonadaceae</taxon>
        <taxon>Ferrimonas</taxon>
    </lineage>
</organism>
<evidence type="ECO:0000259" key="1">
    <source>
        <dbReference type="PROSITE" id="PS50995"/>
    </source>
</evidence>
<dbReference type="AlphaFoldDB" id="A0A6H1UBF9"/>
<sequence length="142" mass="16272">MQGQFNPLENLFGLVHTLKRQVHADIEQLHLDITPMHVRVLKIISSTPQCTANDIARFLSRDKAQVTRLLSTLFSLDYLQKQPNPNDKRSQLLVVTSEGAAVMKKIREIDAARLRTMTQHMTEADQQELQRLLGLMLENLQD</sequence>
<dbReference type="EMBL" id="CP051180">
    <property type="protein sequence ID" value="QIZ76395.1"/>
    <property type="molecule type" value="Genomic_DNA"/>
</dbReference>
<keyword evidence="3" id="KW-1185">Reference proteome</keyword>
<feature type="domain" description="HTH marR-type" evidence="1">
    <location>
        <begin position="8"/>
        <end position="138"/>
    </location>
</feature>
<evidence type="ECO:0000313" key="3">
    <source>
        <dbReference type="Proteomes" id="UP000501602"/>
    </source>
</evidence>
<dbReference type="InterPro" id="IPR039422">
    <property type="entry name" value="MarR/SlyA-like"/>
</dbReference>
<dbReference type="Pfam" id="PF01047">
    <property type="entry name" value="MarR"/>
    <property type="match status" value="1"/>
</dbReference>
<dbReference type="Proteomes" id="UP000501602">
    <property type="component" value="Chromosome"/>
</dbReference>
<accession>A0A6H1UBF9</accession>
<reference evidence="2 3" key="1">
    <citation type="submission" date="2020-04" db="EMBL/GenBank/DDBJ databases">
        <title>Ferrimonas sp. S7 isolated from sea water.</title>
        <authorList>
            <person name="Bae S.S."/>
            <person name="Baek K."/>
        </authorList>
    </citation>
    <scope>NUCLEOTIDE SEQUENCE [LARGE SCALE GENOMIC DNA]</scope>
    <source>
        <strain evidence="2 3">S7</strain>
    </source>
</reference>
<dbReference type="InterPro" id="IPR036390">
    <property type="entry name" value="WH_DNA-bd_sf"/>
</dbReference>
<dbReference type="GO" id="GO:0003700">
    <property type="term" value="F:DNA-binding transcription factor activity"/>
    <property type="evidence" value="ECO:0007669"/>
    <property type="project" value="InterPro"/>
</dbReference>
<dbReference type="Gene3D" id="1.10.10.10">
    <property type="entry name" value="Winged helix-like DNA-binding domain superfamily/Winged helix DNA-binding domain"/>
    <property type="match status" value="1"/>
</dbReference>
<dbReference type="KEGG" id="fes:HER31_05695"/>
<dbReference type="InterPro" id="IPR000835">
    <property type="entry name" value="HTH_MarR-typ"/>
</dbReference>
<evidence type="ECO:0000313" key="2">
    <source>
        <dbReference type="EMBL" id="QIZ76395.1"/>
    </source>
</evidence>